<accession>A0A9N7UGU1</accession>
<keyword evidence="2" id="KW-1185">Reference proteome</keyword>
<dbReference type="AlphaFoldDB" id="A0A9N7UGU1"/>
<comment type="caution">
    <text evidence="1">The sequence shown here is derived from an EMBL/GenBank/DDBJ whole genome shotgun (WGS) entry which is preliminary data.</text>
</comment>
<evidence type="ECO:0000313" key="1">
    <source>
        <dbReference type="EMBL" id="CAB1431783.1"/>
    </source>
</evidence>
<proteinExistence type="predicted"/>
<organism evidence="1 2">
    <name type="scientific">Pleuronectes platessa</name>
    <name type="common">European plaice</name>
    <dbReference type="NCBI Taxonomy" id="8262"/>
    <lineage>
        <taxon>Eukaryota</taxon>
        <taxon>Metazoa</taxon>
        <taxon>Chordata</taxon>
        <taxon>Craniata</taxon>
        <taxon>Vertebrata</taxon>
        <taxon>Euteleostomi</taxon>
        <taxon>Actinopterygii</taxon>
        <taxon>Neopterygii</taxon>
        <taxon>Teleostei</taxon>
        <taxon>Neoteleostei</taxon>
        <taxon>Acanthomorphata</taxon>
        <taxon>Carangaria</taxon>
        <taxon>Pleuronectiformes</taxon>
        <taxon>Pleuronectoidei</taxon>
        <taxon>Pleuronectidae</taxon>
        <taxon>Pleuronectes</taxon>
    </lineage>
</organism>
<protein>
    <submittedName>
        <fullName evidence="1">Uncharacterized protein</fullName>
    </submittedName>
</protein>
<reference evidence="1" key="1">
    <citation type="submission" date="2020-03" db="EMBL/GenBank/DDBJ databases">
        <authorList>
            <person name="Weist P."/>
        </authorList>
    </citation>
    <scope>NUCLEOTIDE SEQUENCE</scope>
</reference>
<sequence>MKWWMDEWQRGGRVKGRAKPPLSEDRLMWVSERTPERNSPLFGSQLSDGPSGIAVCGRHPSRSSRVSFKHWLAAQREESVAVIFSLLKKLSSQALAALEAAEAPIDGITALDFTGPCSAPLCSAVLRCCC</sequence>
<name>A0A9N7UGU1_PLEPL</name>
<dbReference type="Proteomes" id="UP001153269">
    <property type="component" value="Unassembled WGS sequence"/>
</dbReference>
<dbReference type="EMBL" id="CADEAL010001370">
    <property type="protein sequence ID" value="CAB1431783.1"/>
    <property type="molecule type" value="Genomic_DNA"/>
</dbReference>
<evidence type="ECO:0000313" key="2">
    <source>
        <dbReference type="Proteomes" id="UP001153269"/>
    </source>
</evidence>
<gene>
    <name evidence="1" type="ORF">PLEPLA_LOCUS19840</name>
</gene>